<name>A0A8J6MA55_9FIRM</name>
<keyword evidence="1" id="KW-0812">Transmembrane</keyword>
<proteinExistence type="predicted"/>
<accession>A0A8J6MA55</accession>
<keyword evidence="1" id="KW-1133">Transmembrane helix</keyword>
<gene>
    <name evidence="2" type="ORF">H8S57_09640</name>
</gene>
<comment type="caution">
    <text evidence="2">The sequence shown here is derived from an EMBL/GenBank/DDBJ whole genome shotgun (WGS) entry which is preliminary data.</text>
</comment>
<keyword evidence="1" id="KW-0472">Membrane</keyword>
<sequence>MERKLNSIWKKQLLCCVAVFFAGLLAGYLLHNGVPVILGGAVLCVSAVAAERGLRCPSCGESVFKQAMERTSEGGFACPKCKKRMEWR</sequence>
<reference evidence="2" key="1">
    <citation type="submission" date="2020-08" db="EMBL/GenBank/DDBJ databases">
        <title>Genome public.</title>
        <authorList>
            <person name="Liu C."/>
            <person name="Sun Q."/>
        </authorList>
    </citation>
    <scope>NUCLEOTIDE SEQUENCE</scope>
    <source>
        <strain evidence="2">NSJ-51</strain>
    </source>
</reference>
<keyword evidence="3" id="KW-1185">Reference proteome</keyword>
<protein>
    <submittedName>
        <fullName evidence="2">Uncharacterized protein</fullName>
    </submittedName>
</protein>
<dbReference type="AlphaFoldDB" id="A0A8J6MA55"/>
<evidence type="ECO:0000313" key="3">
    <source>
        <dbReference type="Proteomes" id="UP000661435"/>
    </source>
</evidence>
<dbReference type="RefSeq" id="WP_186907867.1">
    <property type="nucleotide sequence ID" value="NZ_JACOPP010000011.1"/>
</dbReference>
<feature type="transmembrane region" description="Helical" evidence="1">
    <location>
        <begin position="12"/>
        <end position="30"/>
    </location>
</feature>
<dbReference type="EMBL" id="JACOPP010000011">
    <property type="protein sequence ID" value="MBC5733985.1"/>
    <property type="molecule type" value="Genomic_DNA"/>
</dbReference>
<evidence type="ECO:0000256" key="1">
    <source>
        <dbReference type="SAM" id="Phobius"/>
    </source>
</evidence>
<dbReference type="Proteomes" id="UP000661435">
    <property type="component" value="Unassembled WGS sequence"/>
</dbReference>
<evidence type="ECO:0000313" key="2">
    <source>
        <dbReference type="EMBL" id="MBC5733985.1"/>
    </source>
</evidence>
<organism evidence="2 3">
    <name type="scientific">Lawsonibacter hominis</name>
    <dbReference type="NCBI Taxonomy" id="2763053"/>
    <lineage>
        <taxon>Bacteria</taxon>
        <taxon>Bacillati</taxon>
        <taxon>Bacillota</taxon>
        <taxon>Clostridia</taxon>
        <taxon>Eubacteriales</taxon>
        <taxon>Oscillospiraceae</taxon>
        <taxon>Lawsonibacter</taxon>
    </lineage>
</organism>